<dbReference type="InterPro" id="IPR036867">
    <property type="entry name" value="R3H_dom_sf"/>
</dbReference>
<dbReference type="AlphaFoldDB" id="A0A224XLW3"/>
<dbReference type="SUPFAM" id="SSF54928">
    <property type="entry name" value="RNA-binding domain, RBD"/>
    <property type="match status" value="1"/>
</dbReference>
<organism evidence="4">
    <name type="scientific">Panstrongylus lignarius</name>
    <dbReference type="NCBI Taxonomy" id="156445"/>
    <lineage>
        <taxon>Eukaryota</taxon>
        <taxon>Metazoa</taxon>
        <taxon>Ecdysozoa</taxon>
        <taxon>Arthropoda</taxon>
        <taxon>Hexapoda</taxon>
        <taxon>Insecta</taxon>
        <taxon>Pterygota</taxon>
        <taxon>Neoptera</taxon>
        <taxon>Paraneoptera</taxon>
        <taxon>Hemiptera</taxon>
        <taxon>Heteroptera</taxon>
        <taxon>Panheteroptera</taxon>
        <taxon>Cimicomorpha</taxon>
        <taxon>Reduviidae</taxon>
        <taxon>Triatominae</taxon>
        <taxon>Panstrongylus</taxon>
    </lineage>
</organism>
<dbReference type="GO" id="GO:0005737">
    <property type="term" value="C:cytoplasm"/>
    <property type="evidence" value="ECO:0007669"/>
    <property type="project" value="InterPro"/>
</dbReference>
<dbReference type="InterPro" id="IPR036397">
    <property type="entry name" value="RNaseH_sf"/>
</dbReference>
<reference evidence="4" key="1">
    <citation type="journal article" date="2018" name="PLoS Negl. Trop. Dis.">
        <title>An insight into the salivary gland and fat body transcriptome of Panstrongylus lignarius (Hemiptera: Heteroptera), the main vector of Chagas disease in Peru.</title>
        <authorList>
            <person name="Nevoa J.C."/>
            <person name="Mendes M.T."/>
            <person name="da Silva M.V."/>
            <person name="Soares S.C."/>
            <person name="Oliveira C.J.F."/>
            <person name="Ribeiro J.M.C."/>
        </authorList>
    </citation>
    <scope>NUCLEOTIDE SEQUENCE</scope>
</reference>
<dbReference type="Pfam" id="PF04857">
    <property type="entry name" value="CAF1"/>
    <property type="match status" value="1"/>
</dbReference>
<feature type="compositionally biased region" description="Polar residues" evidence="2">
    <location>
        <begin position="559"/>
        <end position="572"/>
    </location>
</feature>
<evidence type="ECO:0000256" key="1">
    <source>
        <dbReference type="ARBA" id="ARBA00008372"/>
    </source>
</evidence>
<dbReference type="GO" id="GO:0046872">
    <property type="term" value="F:metal ion binding"/>
    <property type="evidence" value="ECO:0007669"/>
    <property type="project" value="InterPro"/>
</dbReference>
<comment type="similarity">
    <text evidence="1">Belongs to the CAF1 family.</text>
</comment>
<dbReference type="GO" id="GO:0005634">
    <property type="term" value="C:nucleus"/>
    <property type="evidence" value="ECO:0007669"/>
    <property type="project" value="InterPro"/>
</dbReference>
<evidence type="ECO:0000313" key="4">
    <source>
        <dbReference type="EMBL" id="JAW09133.1"/>
    </source>
</evidence>
<dbReference type="PANTHER" id="PTHR15092">
    <property type="entry name" value="POLY A -SPECIFIC RIBONUCLEASE/TARGET OF EGR1, MEMBER 1"/>
    <property type="match status" value="1"/>
</dbReference>
<evidence type="ECO:0000256" key="2">
    <source>
        <dbReference type="SAM" id="MobiDB-lite"/>
    </source>
</evidence>
<accession>A0A224XLW3</accession>
<dbReference type="GO" id="GO:0004535">
    <property type="term" value="F:poly(A)-specific ribonuclease activity"/>
    <property type="evidence" value="ECO:0007669"/>
    <property type="project" value="InterPro"/>
</dbReference>
<name>A0A224XLW3_9HEMI</name>
<dbReference type="GO" id="GO:1990431">
    <property type="term" value="P:priRNA 3'-end processing"/>
    <property type="evidence" value="ECO:0007669"/>
    <property type="project" value="TreeGrafter"/>
</dbReference>
<proteinExistence type="inferred from homology"/>
<dbReference type="GO" id="GO:1990432">
    <property type="term" value="P:siRNA 3'-end processing"/>
    <property type="evidence" value="ECO:0007669"/>
    <property type="project" value="TreeGrafter"/>
</dbReference>
<sequence>MDVTNSNFKELFTEIKDVINSASFICLDGEFTGLSNGENVTSFATPSEYYSKLRSGALDFLVVQFGLSAFHKEECGKRYTNKTYNFYLFPRQLNRQARDRRFLCQASSLSFLTEHGFDFNKLFREGIPYLTQSDEDNLKETLAEKQKWKEANASTSNNARIPVPNNLQSAVDQAVNSIKELLRPDCEKNEVKIEKCSAFVRKLVYQAMNEEIRSSNLSLETQNGVLVARRGVSKEQLEKEKKDKAVKEEGEIEDAIGFSKVIRELSKSGKLIVGHNMLLDICHFINAFLDPLPTDYHEFKEMVHTLFPNLVDTKFMCSEQPLSDLVPSTVLEHLLNTVHKSPFILPEIINGEEKCTFNLGKDNQLHNAGYDAFITGICFLSTLHYLECEKSGKHQPLKSPQLQKYLNKLFLMRIPDTYINLDGSDPQPSRDHIFHLTFPKSWTSQQISELFNPFGGAQLWWQSDTTAWVGLHNKSEAKRASKLLEGKKNKLPPGVIILSYERYNSTTGAAATSPRPNKRKSLPNSGEVVSYQHKRRKSSTEHSIETIPEEEENDTESSAGLNKTKSPNNSSLVFPVDHNWD</sequence>
<dbReference type="PANTHER" id="PTHR15092:SF44">
    <property type="entry name" value="POLY(A)-SPECIFIC RIBONUCLEASE PARN"/>
    <property type="match status" value="1"/>
</dbReference>
<dbReference type="SUPFAM" id="SSF53098">
    <property type="entry name" value="Ribonuclease H-like"/>
    <property type="match status" value="1"/>
</dbReference>
<dbReference type="Pfam" id="PF08675">
    <property type="entry name" value="RNA_bind"/>
    <property type="match status" value="1"/>
</dbReference>
<dbReference type="InterPro" id="IPR006941">
    <property type="entry name" value="RNase_CAF1"/>
</dbReference>
<dbReference type="InterPro" id="IPR051181">
    <property type="entry name" value="CAF1_poly(A)_ribonucleases"/>
</dbReference>
<dbReference type="EMBL" id="GFTR01007293">
    <property type="protein sequence ID" value="JAW09133.1"/>
    <property type="molecule type" value="Transcribed_RNA"/>
</dbReference>
<dbReference type="InterPro" id="IPR035979">
    <property type="entry name" value="RBD_domain_sf"/>
</dbReference>
<dbReference type="GO" id="GO:0000289">
    <property type="term" value="P:nuclear-transcribed mRNA poly(A) tail shortening"/>
    <property type="evidence" value="ECO:0007669"/>
    <property type="project" value="TreeGrafter"/>
</dbReference>
<dbReference type="Gene3D" id="3.30.420.10">
    <property type="entry name" value="Ribonuclease H-like superfamily/Ribonuclease H"/>
    <property type="match status" value="2"/>
</dbReference>
<dbReference type="InterPro" id="IPR012337">
    <property type="entry name" value="RNaseH-like_sf"/>
</dbReference>
<feature type="domain" description="Poly(A)-specific ribonuclease RNA-binding" evidence="3">
    <location>
        <begin position="423"/>
        <end position="504"/>
    </location>
</feature>
<dbReference type="GO" id="GO:0003723">
    <property type="term" value="F:RNA binding"/>
    <property type="evidence" value="ECO:0007669"/>
    <property type="project" value="InterPro"/>
</dbReference>
<evidence type="ECO:0000259" key="3">
    <source>
        <dbReference type="Pfam" id="PF08675"/>
    </source>
</evidence>
<dbReference type="InterPro" id="IPR012677">
    <property type="entry name" value="Nucleotide-bd_a/b_plait_sf"/>
</dbReference>
<protein>
    <submittedName>
        <fullName evidence="4">Putative polya-specific ribonuclease parn-like isoform x1</fullName>
    </submittedName>
</protein>
<feature type="region of interest" description="Disordered" evidence="2">
    <location>
        <begin position="507"/>
        <end position="581"/>
    </location>
</feature>
<dbReference type="SUPFAM" id="SSF82708">
    <property type="entry name" value="R3H domain"/>
    <property type="match status" value="1"/>
</dbReference>
<dbReference type="InterPro" id="IPR014789">
    <property type="entry name" value="PolyA-riboNase_RNA-binding"/>
</dbReference>
<dbReference type="Gene3D" id="3.30.70.330">
    <property type="match status" value="1"/>
</dbReference>